<feature type="region of interest" description="Disordered" evidence="11">
    <location>
        <begin position="1330"/>
        <end position="1429"/>
    </location>
</feature>
<evidence type="ECO:0000256" key="10">
    <source>
        <dbReference type="PIRNR" id="PIRNR017127"/>
    </source>
</evidence>
<evidence type="ECO:0000256" key="7">
    <source>
        <dbReference type="ARBA" id="ARBA00023067"/>
    </source>
</evidence>
<dbReference type="Pfam" id="PF12717">
    <property type="entry name" value="Cnd1"/>
    <property type="match status" value="1"/>
</dbReference>
<feature type="domain" description="Condensin complex subunit 1 C-terminal" evidence="12">
    <location>
        <begin position="1106"/>
        <end position="1266"/>
    </location>
</feature>
<dbReference type="InterPro" id="IPR016024">
    <property type="entry name" value="ARM-type_fold"/>
</dbReference>
<feature type="compositionally biased region" description="Basic and acidic residues" evidence="11">
    <location>
        <begin position="487"/>
        <end position="496"/>
    </location>
</feature>
<evidence type="ECO:0000313" key="15">
    <source>
        <dbReference type="Proteomes" id="UP001219518"/>
    </source>
</evidence>
<evidence type="ECO:0000256" key="3">
    <source>
        <dbReference type="ARBA" id="ARBA00009606"/>
    </source>
</evidence>
<feature type="region of interest" description="Disordered" evidence="11">
    <location>
        <begin position="574"/>
        <end position="611"/>
    </location>
</feature>
<proteinExistence type="inferred from homology"/>
<protein>
    <recommendedName>
        <fullName evidence="10">Condensin complex subunit 1</fullName>
    </recommendedName>
</protein>
<dbReference type="GO" id="GO:0000796">
    <property type="term" value="C:condensin complex"/>
    <property type="evidence" value="ECO:0007669"/>
    <property type="project" value="TreeGrafter"/>
</dbReference>
<dbReference type="GO" id="GO:0042393">
    <property type="term" value="F:histone binding"/>
    <property type="evidence" value="ECO:0007669"/>
    <property type="project" value="TreeGrafter"/>
</dbReference>
<dbReference type="GO" id="GO:0051301">
    <property type="term" value="P:cell division"/>
    <property type="evidence" value="ECO:0007669"/>
    <property type="project" value="UniProtKB-KW"/>
</dbReference>
<evidence type="ECO:0000256" key="1">
    <source>
        <dbReference type="ARBA" id="ARBA00004123"/>
    </source>
</evidence>
<feature type="compositionally biased region" description="Acidic residues" evidence="11">
    <location>
        <begin position="1405"/>
        <end position="1416"/>
    </location>
</feature>
<evidence type="ECO:0000259" key="12">
    <source>
        <dbReference type="Pfam" id="PF12717"/>
    </source>
</evidence>
<keyword evidence="15" id="KW-1185">Reference proteome</keyword>
<dbReference type="EMBL" id="JAHWGI010000293">
    <property type="protein sequence ID" value="KAK3912396.1"/>
    <property type="molecule type" value="Genomic_DNA"/>
</dbReference>
<dbReference type="PIRSF" id="PIRSF017127">
    <property type="entry name" value="Condensin_D2"/>
    <property type="match status" value="1"/>
</dbReference>
<feature type="compositionally biased region" description="Basic and acidic residues" evidence="11">
    <location>
        <begin position="602"/>
        <end position="611"/>
    </location>
</feature>
<feature type="region of interest" description="Disordered" evidence="11">
    <location>
        <begin position="480"/>
        <end position="503"/>
    </location>
</feature>
<name>A0AAE1LA38_9NEOP</name>
<feature type="domain" description="Condensin complex subunit 1 N-terminal" evidence="13">
    <location>
        <begin position="85"/>
        <end position="231"/>
    </location>
</feature>
<evidence type="ECO:0000313" key="14">
    <source>
        <dbReference type="EMBL" id="KAK3912396.1"/>
    </source>
</evidence>
<feature type="region of interest" description="Disordered" evidence="11">
    <location>
        <begin position="967"/>
        <end position="995"/>
    </location>
</feature>
<reference evidence="14" key="2">
    <citation type="journal article" date="2023" name="BMC Genomics">
        <title>Pest status, molecular evolution, and epigenetic factors derived from the genome assembly of Frankliniella fusca, a thysanopteran phytovirus vector.</title>
        <authorList>
            <person name="Catto M.A."/>
            <person name="Labadie P.E."/>
            <person name="Jacobson A.L."/>
            <person name="Kennedy G.G."/>
            <person name="Srinivasan R."/>
            <person name="Hunt B.G."/>
        </authorList>
    </citation>
    <scope>NUCLEOTIDE SEQUENCE</scope>
    <source>
        <strain evidence="14">PL_HMW_Pooled</strain>
    </source>
</reference>
<comment type="similarity">
    <text evidence="3 10">Belongs to the CND1 (condensin subunit 1) family.</text>
</comment>
<feature type="compositionally biased region" description="Basic and acidic residues" evidence="11">
    <location>
        <begin position="581"/>
        <end position="590"/>
    </location>
</feature>
<evidence type="ECO:0000256" key="2">
    <source>
        <dbReference type="ARBA" id="ARBA00004286"/>
    </source>
</evidence>
<gene>
    <name evidence="14" type="ORF">KUF71_021966</name>
</gene>
<dbReference type="GO" id="GO:0010032">
    <property type="term" value="P:meiotic chromosome condensation"/>
    <property type="evidence" value="ECO:0007669"/>
    <property type="project" value="TreeGrafter"/>
</dbReference>
<sequence length="1429" mass="162714">MDFEFSIPLSIDDLQHTESPLYVVQEVSSLRELRVKIELSSQALSKDGCFFILEHFDTLYSYLVQSKDLEIRDLLPVLHQAIRGVESMVSCFPGLIEDDMHTEQRKKMLNVAKMNMFIFCHAFRIVEDKRMGKDMLFDIKGRKKTQKSVECCEWDEGRNRALFALYNFVHLPIQKLWNPPVIEEEFVSVMSNICYKVLEDPGISSVKMKPMRESVFQILGTLVSRFQHGLSCTVKIVQLLKIYEHLCIPLAECVIALVKDYECRGFLREVVREISESESVYDSGGSKTFSMFLSEIGKNASDLVLPIMSFLLPHLDSDPYTMRNCVLEIMGEVLVQLLTSESMSEELRETRNIFLEHLRDHILDINAYVRSKSLKIWQRLAQEKSIPLSSFGVLLKDVVERLGDTSWTVVRSAVQLVKSILENNPFGAKMDEPTLREKLAHEEEILARLQEESCNLANMTRAQRWEVLVPSITLSVEKELQVAGSNKESDEKKEGEESSDMNEAEMMSTLKEIRDCIDRKEFEKAFKLVRKTEKMFPGASELREDKRLEWQVDYFIRLLKKIYLEMTEDINEEDKENVNNAKEEKKESNKKCKKRRLQTLHQSDDEMKPEEPEAVQKAAVQARVVQYLKECLIFTEEINKAICVISSLLNCGQAQVVQDTIEFLTAASIFGFDQSSSGVKQMLLLVWSSETSVKEAVALAYKSLYLDIQPDIPKGRAQAVEIVRNLCQLLTTLNQNEKAALEILVTEWVSSGAIDKACIQVMWERFSCVLKDTTPEESRSSLQLLTMVAASKVQTVQTNIDVLIKVGLGEKGQRQSVIVEDTCRALLKLVPTGRVTSDDEPLRYPSDHMMFRTLLEIITEGFTSVDDKSYGSMAEEALDVIYMLSENPDVVCEDLLRELIDQVFKKNANGESAELVSQEESLYPAEVVARLVFFIGHVAYRQWVHLDKFIFRELKRRNRLREKFAEESKHLTTKATSQKASKKAKKGKDDANESSLQNSMLSASHMLMEKQEPDDGIGGDIAADDAEAEYINSVCESEIVSPESLLGRLSSIVVAVCANPHKYSDINLQATASLSLTKLMLVSSDFCEKHLQLAFTMMEKSDVPQIRSNLVFGMGDLANRFPNLIEPWTKHFYSRLGDKSSQVRKDTILVLKHLITNEMVKVRGQISDLALCTVDPEPQISCMAISLFEELSKKGNTLYNVLPDIISRLSNPSIEVEEEKFRTIMKFLMQLIQKDRQMESLVDKLCQRFRASTHERQWCDLAYCLSLLQYSDRSLRRLLENLPCYAEKLTVPIIYDTFNDILYQAGKTQKAERLQIVEEMKSKISECLQKGLPSGDASRLDSGTAGSQDSDDSDSKPRLPSRTPVGRRNTVTRTPATVRGRGRGRGRGQGANIRRRNRRVPSSSEESESSSESDDEVFLRKPMQKKGRQ</sequence>
<evidence type="ECO:0000256" key="6">
    <source>
        <dbReference type="ARBA" id="ARBA00022776"/>
    </source>
</evidence>
<keyword evidence="9 10" id="KW-0131">Cell cycle</keyword>
<keyword evidence="5 10" id="KW-0132">Cell division</keyword>
<keyword evidence="7 10" id="KW-0226">DNA condensation</keyword>
<dbReference type="InterPro" id="IPR011989">
    <property type="entry name" value="ARM-like"/>
</dbReference>
<organism evidence="14 15">
    <name type="scientific">Frankliniella fusca</name>
    <dbReference type="NCBI Taxonomy" id="407009"/>
    <lineage>
        <taxon>Eukaryota</taxon>
        <taxon>Metazoa</taxon>
        <taxon>Ecdysozoa</taxon>
        <taxon>Arthropoda</taxon>
        <taxon>Hexapoda</taxon>
        <taxon>Insecta</taxon>
        <taxon>Pterygota</taxon>
        <taxon>Neoptera</taxon>
        <taxon>Paraneoptera</taxon>
        <taxon>Thysanoptera</taxon>
        <taxon>Terebrantia</taxon>
        <taxon>Thripoidea</taxon>
        <taxon>Thripidae</taxon>
        <taxon>Frankliniella</taxon>
    </lineage>
</organism>
<dbReference type="GO" id="GO:0000779">
    <property type="term" value="C:condensed chromosome, centromeric region"/>
    <property type="evidence" value="ECO:0007669"/>
    <property type="project" value="TreeGrafter"/>
</dbReference>
<reference evidence="14" key="1">
    <citation type="submission" date="2021-07" db="EMBL/GenBank/DDBJ databases">
        <authorList>
            <person name="Catto M.A."/>
            <person name="Jacobson A."/>
            <person name="Kennedy G."/>
            <person name="Labadie P."/>
            <person name="Hunt B.G."/>
            <person name="Srinivasan R."/>
        </authorList>
    </citation>
    <scope>NUCLEOTIDE SEQUENCE</scope>
    <source>
        <strain evidence="14">PL_HMW_Pooled</strain>
        <tissue evidence="14">Head</tissue>
    </source>
</reference>
<evidence type="ECO:0000256" key="11">
    <source>
        <dbReference type="SAM" id="MobiDB-lite"/>
    </source>
</evidence>
<evidence type="ECO:0000256" key="9">
    <source>
        <dbReference type="ARBA" id="ARBA00023306"/>
    </source>
</evidence>
<evidence type="ECO:0000259" key="13">
    <source>
        <dbReference type="Pfam" id="PF12922"/>
    </source>
</evidence>
<keyword evidence="4" id="KW-0158">Chromosome</keyword>
<dbReference type="InterPro" id="IPR007673">
    <property type="entry name" value="Condensin_cplx_su1"/>
</dbReference>
<dbReference type="InterPro" id="IPR026971">
    <property type="entry name" value="CND1/NCAPD3"/>
</dbReference>
<dbReference type="PANTHER" id="PTHR14222">
    <property type="entry name" value="CONDENSIN"/>
    <property type="match status" value="1"/>
</dbReference>
<dbReference type="GO" id="GO:0007076">
    <property type="term" value="P:mitotic chromosome condensation"/>
    <property type="evidence" value="ECO:0007669"/>
    <property type="project" value="InterPro"/>
</dbReference>
<comment type="caution">
    <text evidence="14">The sequence shown here is derived from an EMBL/GenBank/DDBJ whole genome shotgun (WGS) entry which is preliminary data.</text>
</comment>
<keyword evidence="6 10" id="KW-0498">Mitosis</keyword>
<dbReference type="SUPFAM" id="SSF48371">
    <property type="entry name" value="ARM repeat"/>
    <property type="match status" value="1"/>
</dbReference>
<dbReference type="InterPro" id="IPR032682">
    <property type="entry name" value="Cnd1_C"/>
</dbReference>
<dbReference type="Proteomes" id="UP001219518">
    <property type="component" value="Unassembled WGS sequence"/>
</dbReference>
<comment type="function">
    <text evidence="10">Regulatory subunit of the condensin complex, a complex required for conversion of interphase chromatin into mitotic-like condense chromosomes. The condensin complex probably introduces positive supercoils into relaxed DNA in the presence of type I topoisomerases and converts nicked DNA into positive knotted forms in the presence of type II topoisomerases.</text>
</comment>
<evidence type="ECO:0000256" key="5">
    <source>
        <dbReference type="ARBA" id="ARBA00022618"/>
    </source>
</evidence>
<evidence type="ECO:0000256" key="8">
    <source>
        <dbReference type="ARBA" id="ARBA00023242"/>
    </source>
</evidence>
<dbReference type="InterPro" id="IPR024324">
    <property type="entry name" value="Condensin_cplx_su1_N"/>
</dbReference>
<accession>A0AAE1LA38</accession>
<comment type="subcellular location">
    <subcellularLocation>
        <location evidence="2">Chromosome</location>
    </subcellularLocation>
    <subcellularLocation>
        <location evidence="1">Nucleus</location>
    </subcellularLocation>
</comment>
<dbReference type="Gene3D" id="1.25.10.10">
    <property type="entry name" value="Leucine-rich Repeat Variant"/>
    <property type="match status" value="2"/>
</dbReference>
<evidence type="ECO:0000256" key="4">
    <source>
        <dbReference type="ARBA" id="ARBA00022454"/>
    </source>
</evidence>
<dbReference type="GO" id="GO:0005634">
    <property type="term" value="C:nucleus"/>
    <property type="evidence" value="ECO:0007669"/>
    <property type="project" value="UniProtKB-SubCell"/>
</dbReference>
<dbReference type="PANTHER" id="PTHR14222:SF2">
    <property type="entry name" value="CONDENSIN COMPLEX SUBUNIT 1"/>
    <property type="match status" value="1"/>
</dbReference>
<keyword evidence="8" id="KW-0539">Nucleus</keyword>
<dbReference type="Pfam" id="PF12922">
    <property type="entry name" value="Cnd1_N"/>
    <property type="match status" value="1"/>
</dbReference>